<sequence>MKKQNKLRQRASSVSMTYEQSLEKMQRIKDAISDATRNRNYDEAKILESYLKKHEKVHARLFEQTKAQLLKDRLSELESEKLQRQAELVEEVIIRLNNIYDTYDRNYADLERRHMMNIENLRCRFNKPTFTNIKTSSTIRNLCAAEKYYANVMQDYQTAAQIKKQIEQQSNYEQEEFDRTTGTTIEAKVRDAIHNYKAQQSSFAQRLLTEKNILKRDVKRQILGMENRYKKIIYSISGPSSGERGSTLNPDEKMDITTTFENQIMATIDYEFNEFAKKLQAQYKTSSNIIIRSKAQHKNASGRGTNIRSTRSSSIGPKTKNKHYERKSSISNNSNYNKRESNSPKQVRVFSNIRNRNVRVPQKKSQKNNSKNLKYSLNDTEEITEETLTDIDYDSDNEGGNKHNSDDNIKIEDIDFDKIKINDIKDEKEIDIKYMIKRNNLVINSNQSNVTPKRKQTRALKLNADIEKKPIPPSEKNNISRRPRNYRKRISEVSSYEIKYNIETESKKRNPRLDFALKKREKALLQDADEGENAEKIENVEIIEIVDNIDS</sequence>
<gene>
    <name evidence="3" type="ORF">M9Y10_000990</name>
</gene>
<evidence type="ECO:0000256" key="1">
    <source>
        <dbReference type="SAM" id="Coils"/>
    </source>
</evidence>
<reference evidence="3 4" key="1">
    <citation type="submission" date="2024-04" db="EMBL/GenBank/DDBJ databases">
        <title>Tritrichomonas musculus Genome.</title>
        <authorList>
            <person name="Alves-Ferreira E."/>
            <person name="Grigg M."/>
            <person name="Lorenzi H."/>
            <person name="Galac M."/>
        </authorList>
    </citation>
    <scope>NUCLEOTIDE SEQUENCE [LARGE SCALE GENOMIC DNA]</scope>
    <source>
        <strain evidence="3 4">EAF2021</strain>
    </source>
</reference>
<accession>A0ABR2L6M1</accession>
<evidence type="ECO:0000256" key="2">
    <source>
        <dbReference type="SAM" id="MobiDB-lite"/>
    </source>
</evidence>
<evidence type="ECO:0000313" key="4">
    <source>
        <dbReference type="Proteomes" id="UP001470230"/>
    </source>
</evidence>
<evidence type="ECO:0000313" key="3">
    <source>
        <dbReference type="EMBL" id="KAK8898698.1"/>
    </source>
</evidence>
<proteinExistence type="predicted"/>
<name>A0ABR2L6M1_9EUKA</name>
<dbReference type="EMBL" id="JAPFFF010000001">
    <property type="protein sequence ID" value="KAK8898698.1"/>
    <property type="molecule type" value="Genomic_DNA"/>
</dbReference>
<comment type="caution">
    <text evidence="3">The sequence shown here is derived from an EMBL/GenBank/DDBJ whole genome shotgun (WGS) entry which is preliminary data.</text>
</comment>
<dbReference type="Proteomes" id="UP001470230">
    <property type="component" value="Unassembled WGS sequence"/>
</dbReference>
<feature type="region of interest" description="Disordered" evidence="2">
    <location>
        <begin position="294"/>
        <end position="373"/>
    </location>
</feature>
<protein>
    <submittedName>
        <fullName evidence="3">Uncharacterized protein</fullName>
    </submittedName>
</protein>
<organism evidence="3 4">
    <name type="scientific">Tritrichomonas musculus</name>
    <dbReference type="NCBI Taxonomy" id="1915356"/>
    <lineage>
        <taxon>Eukaryota</taxon>
        <taxon>Metamonada</taxon>
        <taxon>Parabasalia</taxon>
        <taxon>Tritrichomonadida</taxon>
        <taxon>Tritrichomonadidae</taxon>
        <taxon>Tritrichomonas</taxon>
    </lineage>
</organism>
<feature type="compositionally biased region" description="Polar residues" evidence="2">
    <location>
        <begin position="298"/>
        <end position="316"/>
    </location>
</feature>
<feature type="coiled-coil region" evidence="1">
    <location>
        <begin position="18"/>
        <end position="113"/>
    </location>
</feature>
<keyword evidence="4" id="KW-1185">Reference proteome</keyword>
<keyword evidence="1" id="KW-0175">Coiled coil</keyword>